<keyword evidence="3" id="KW-1185">Reference proteome</keyword>
<feature type="transmembrane region" description="Helical" evidence="1">
    <location>
        <begin position="20"/>
        <end position="44"/>
    </location>
</feature>
<evidence type="ECO:0000313" key="2">
    <source>
        <dbReference type="EMBL" id="KAJ7306949.1"/>
    </source>
</evidence>
<keyword evidence="1" id="KW-0472">Membrane</keyword>
<dbReference type="AlphaFoldDB" id="A0AAD7EB35"/>
<keyword evidence="1" id="KW-0812">Transmembrane</keyword>
<comment type="caution">
    <text evidence="2">The sequence shown here is derived from an EMBL/GenBank/DDBJ whole genome shotgun (WGS) entry which is preliminary data.</text>
</comment>
<reference evidence="2" key="1">
    <citation type="submission" date="2023-03" db="EMBL/GenBank/DDBJ databases">
        <title>Massive genome expansion in bonnet fungi (Mycena s.s.) driven by repeated elements and novel gene families across ecological guilds.</title>
        <authorList>
            <consortium name="Lawrence Berkeley National Laboratory"/>
            <person name="Harder C.B."/>
            <person name="Miyauchi S."/>
            <person name="Viragh M."/>
            <person name="Kuo A."/>
            <person name="Thoen E."/>
            <person name="Andreopoulos B."/>
            <person name="Lu D."/>
            <person name="Skrede I."/>
            <person name="Drula E."/>
            <person name="Henrissat B."/>
            <person name="Morin E."/>
            <person name="Kohler A."/>
            <person name="Barry K."/>
            <person name="LaButti K."/>
            <person name="Morin E."/>
            <person name="Salamov A."/>
            <person name="Lipzen A."/>
            <person name="Mereny Z."/>
            <person name="Hegedus B."/>
            <person name="Baldrian P."/>
            <person name="Stursova M."/>
            <person name="Weitz H."/>
            <person name="Taylor A."/>
            <person name="Grigoriev I.V."/>
            <person name="Nagy L.G."/>
            <person name="Martin F."/>
            <person name="Kauserud H."/>
        </authorList>
    </citation>
    <scope>NUCLEOTIDE SEQUENCE</scope>
    <source>
        <strain evidence="2">CBHHK002</strain>
    </source>
</reference>
<evidence type="ECO:0000256" key="1">
    <source>
        <dbReference type="SAM" id="Phobius"/>
    </source>
</evidence>
<proteinExistence type="predicted"/>
<sequence>MSSCRILDNVALSLDTGFQFAYVVLLLPCLRATFDALATIALLIKFSNILKDRPYPLSLIEELFREEIHDVIIIFGIMALEAVFVQIDGNPSDPIHTGSLTRGKRDDVDNISLAYPRPSFDSRNSTIVESHVGDSQSSLDESRLVIFPAWSPEKFDFAPIDGQPDCETANDSPIPHTDPTLCPLPAPVVAKRTRPRTRNIGCVPSTFGAFNLPYCSNEVPPA</sequence>
<dbReference type="EMBL" id="JARIHO010000090">
    <property type="protein sequence ID" value="KAJ7306949.1"/>
    <property type="molecule type" value="Genomic_DNA"/>
</dbReference>
<accession>A0AAD7EB35</accession>
<protein>
    <submittedName>
        <fullName evidence="2">Uncharacterized protein</fullName>
    </submittedName>
</protein>
<organism evidence="2 3">
    <name type="scientific">Mycena albidolilacea</name>
    <dbReference type="NCBI Taxonomy" id="1033008"/>
    <lineage>
        <taxon>Eukaryota</taxon>
        <taxon>Fungi</taxon>
        <taxon>Dikarya</taxon>
        <taxon>Basidiomycota</taxon>
        <taxon>Agaricomycotina</taxon>
        <taxon>Agaricomycetes</taxon>
        <taxon>Agaricomycetidae</taxon>
        <taxon>Agaricales</taxon>
        <taxon>Marasmiineae</taxon>
        <taxon>Mycenaceae</taxon>
        <taxon>Mycena</taxon>
    </lineage>
</organism>
<name>A0AAD7EB35_9AGAR</name>
<gene>
    <name evidence="2" type="ORF">DFH08DRAFT_824448</name>
</gene>
<evidence type="ECO:0000313" key="3">
    <source>
        <dbReference type="Proteomes" id="UP001218218"/>
    </source>
</evidence>
<keyword evidence="1" id="KW-1133">Transmembrane helix</keyword>
<dbReference type="Proteomes" id="UP001218218">
    <property type="component" value="Unassembled WGS sequence"/>
</dbReference>